<keyword evidence="3" id="KW-1185">Reference proteome</keyword>
<comment type="caution">
    <text evidence="2">The sequence shown here is derived from an EMBL/GenBank/DDBJ whole genome shotgun (WGS) entry which is preliminary data.</text>
</comment>
<dbReference type="RefSeq" id="WP_253768555.1">
    <property type="nucleotide sequence ID" value="NZ_BAAAVE010000009.1"/>
</dbReference>
<dbReference type="Pfam" id="PF13274">
    <property type="entry name" value="SocA_Panacea"/>
    <property type="match status" value="1"/>
</dbReference>
<proteinExistence type="predicted"/>
<evidence type="ECO:0000313" key="3">
    <source>
        <dbReference type="Proteomes" id="UP001320766"/>
    </source>
</evidence>
<dbReference type="Proteomes" id="UP001320766">
    <property type="component" value="Unassembled WGS sequence"/>
</dbReference>
<sequence length="180" mass="19619">MPASAHDIAAAFRERQPQLGARKLQALLYYAQGHHLAFFGRPLFGDAICAWDSGLGVDALWDEETGGALGEPAGLGEAELNTVGYVLSRYGKLSTQELEDRIQAEAPWRRADAGRAPGGSALIEVEWIRAFFAAQAAKEDDLGLDPAEVKNMLQAATRRTDEPRRTDSLEDIRAWLAARA</sequence>
<reference evidence="2 3" key="1">
    <citation type="submission" date="2022-06" db="EMBL/GenBank/DDBJ databases">
        <title>Sequencing the genomes of 1000 actinobacteria strains.</title>
        <authorList>
            <person name="Klenk H.-P."/>
        </authorList>
    </citation>
    <scope>NUCLEOTIDE SEQUENCE [LARGE SCALE GENOMIC DNA]</scope>
    <source>
        <strain evidence="2 3">DSM 44170</strain>
    </source>
</reference>
<evidence type="ECO:0000313" key="2">
    <source>
        <dbReference type="EMBL" id="MCP2346329.1"/>
    </source>
</evidence>
<feature type="domain" description="Antitoxin SocA-like Panacea" evidence="1">
    <location>
        <begin position="24"/>
        <end position="108"/>
    </location>
</feature>
<gene>
    <name evidence="2" type="ORF">HD595_002451</name>
</gene>
<accession>A0ABT1JY74</accession>
<dbReference type="InterPro" id="IPR025272">
    <property type="entry name" value="SocA_Panacea"/>
</dbReference>
<name>A0ABT1JY74_9ACTN</name>
<protein>
    <submittedName>
        <fullName evidence="2">Phage-associated protein</fullName>
    </submittedName>
</protein>
<evidence type="ECO:0000259" key="1">
    <source>
        <dbReference type="Pfam" id="PF13274"/>
    </source>
</evidence>
<dbReference type="EMBL" id="JAMZEC010000001">
    <property type="protein sequence ID" value="MCP2346329.1"/>
    <property type="molecule type" value="Genomic_DNA"/>
</dbReference>
<organism evidence="2 3">
    <name type="scientific">Nonomuraea roseoviolacea subsp. carminata</name>
    <dbReference type="NCBI Taxonomy" id="160689"/>
    <lineage>
        <taxon>Bacteria</taxon>
        <taxon>Bacillati</taxon>
        <taxon>Actinomycetota</taxon>
        <taxon>Actinomycetes</taxon>
        <taxon>Streptosporangiales</taxon>
        <taxon>Streptosporangiaceae</taxon>
        <taxon>Nonomuraea</taxon>
    </lineage>
</organism>